<dbReference type="GO" id="GO:0031122">
    <property type="term" value="P:cytoplasmic microtubule organization"/>
    <property type="evidence" value="ECO:0007669"/>
    <property type="project" value="TreeGrafter"/>
</dbReference>
<dbReference type="AlphaFoldDB" id="A0A058Z1S1"/>
<evidence type="ECO:0000256" key="4">
    <source>
        <dbReference type="ARBA" id="ARBA00025779"/>
    </source>
</evidence>
<feature type="domain" description="CAP-Gly" evidence="5">
    <location>
        <begin position="189"/>
        <end position="231"/>
    </location>
</feature>
<dbReference type="OrthoDB" id="2130750at2759"/>
<dbReference type="InterPro" id="IPR029071">
    <property type="entry name" value="Ubiquitin-like_domsf"/>
</dbReference>
<dbReference type="GO" id="GO:0005634">
    <property type="term" value="C:nucleus"/>
    <property type="evidence" value="ECO:0007669"/>
    <property type="project" value="TreeGrafter"/>
</dbReference>
<dbReference type="GO" id="GO:0005938">
    <property type="term" value="C:cell cortex"/>
    <property type="evidence" value="ECO:0007669"/>
    <property type="project" value="TreeGrafter"/>
</dbReference>
<keyword evidence="2" id="KW-0963">Cytoplasm</keyword>
<dbReference type="GO" id="GO:0043014">
    <property type="term" value="F:alpha-tubulin binding"/>
    <property type="evidence" value="ECO:0007669"/>
    <property type="project" value="InterPro"/>
</dbReference>
<dbReference type="SUPFAM" id="SSF54236">
    <property type="entry name" value="Ubiquitin-like"/>
    <property type="match status" value="1"/>
</dbReference>
<sequence>MSVSLFISSSKEAMTQIGEHRFDLSMTIGRLKERLELVVGSKPSDMALYLVPERKPGQAADSKTTDSVLLGDDTRPLGYYSPADWMILHVVDTNPDSLYGEFTIPSLHRNYEYVTLSEEEYDRLTGSVRAYMKRMKLGKYSDEARQQQEAQQVLEGQRTELARGITVGARCEVTTQESAKQRGEVAFVGEVAFAPGTWVGVKLDLPFGKNDGSVDGQRYFTCLPKYGMFVRPDRLEVGDFEPAFDLDAALEGLTSDSEDSGIEEL</sequence>
<dbReference type="OMA" id="DQYEQRT"/>
<dbReference type="SUPFAM" id="SSF74924">
    <property type="entry name" value="Cap-Gly domain"/>
    <property type="match status" value="1"/>
</dbReference>
<dbReference type="GO" id="GO:0007021">
    <property type="term" value="P:tubulin complex assembly"/>
    <property type="evidence" value="ECO:0007669"/>
    <property type="project" value="InterPro"/>
</dbReference>
<organism evidence="6">
    <name type="scientific">Fonticula alba</name>
    <name type="common">Slime mold</name>
    <dbReference type="NCBI Taxonomy" id="691883"/>
    <lineage>
        <taxon>Eukaryota</taxon>
        <taxon>Rotosphaerida</taxon>
        <taxon>Fonticulaceae</taxon>
        <taxon>Fonticula</taxon>
    </lineage>
</organism>
<evidence type="ECO:0000256" key="1">
    <source>
        <dbReference type="ARBA" id="ARBA00004496"/>
    </source>
</evidence>
<dbReference type="PANTHER" id="PTHR18916">
    <property type="entry name" value="DYNACTIN 1-RELATED MICROTUBULE-BINDING"/>
    <property type="match status" value="1"/>
</dbReference>
<evidence type="ECO:0000313" key="7">
    <source>
        <dbReference type="Proteomes" id="UP000030693"/>
    </source>
</evidence>
<gene>
    <name evidence="6" type="ORF">H696_05607</name>
</gene>
<dbReference type="GO" id="GO:0051010">
    <property type="term" value="F:microtubule plus-end binding"/>
    <property type="evidence" value="ECO:0007669"/>
    <property type="project" value="TreeGrafter"/>
</dbReference>
<dbReference type="CDD" id="cd01789">
    <property type="entry name" value="Ubl_TBCB"/>
    <property type="match status" value="1"/>
</dbReference>
<keyword evidence="7" id="KW-1185">Reference proteome</keyword>
<name>A0A058Z1S1_FONAL</name>
<dbReference type="eggNOG" id="KOG3206">
    <property type="taxonomic scope" value="Eukaryota"/>
</dbReference>
<dbReference type="PROSITE" id="PS00845">
    <property type="entry name" value="CAP_GLY_1"/>
    <property type="match status" value="1"/>
</dbReference>
<dbReference type="SMART" id="SM01052">
    <property type="entry name" value="CAP_GLY"/>
    <property type="match status" value="1"/>
</dbReference>
<dbReference type="PROSITE" id="PS50245">
    <property type="entry name" value="CAP_GLY_2"/>
    <property type="match status" value="1"/>
</dbReference>
<dbReference type="RefSeq" id="XP_009497698.1">
    <property type="nucleotide sequence ID" value="XM_009499423.1"/>
</dbReference>
<evidence type="ECO:0000259" key="5">
    <source>
        <dbReference type="PROSITE" id="PS50245"/>
    </source>
</evidence>
<accession>A0A058Z1S1</accession>
<dbReference type="GO" id="GO:0035371">
    <property type="term" value="C:microtubule plus-end"/>
    <property type="evidence" value="ECO:0007669"/>
    <property type="project" value="TreeGrafter"/>
</dbReference>
<dbReference type="Pfam" id="PF14560">
    <property type="entry name" value="Ubiquitin_2"/>
    <property type="match status" value="1"/>
</dbReference>
<dbReference type="PANTHER" id="PTHR18916:SF85">
    <property type="entry name" value="TUBULIN-FOLDING COFACTOR B"/>
    <property type="match status" value="1"/>
</dbReference>
<dbReference type="EMBL" id="KB932212">
    <property type="protein sequence ID" value="KCV67878.1"/>
    <property type="molecule type" value="Genomic_DNA"/>
</dbReference>
<dbReference type="InterPro" id="IPR000938">
    <property type="entry name" value="CAP-Gly_domain"/>
</dbReference>
<reference evidence="6" key="1">
    <citation type="submission" date="2013-04" db="EMBL/GenBank/DDBJ databases">
        <title>The Genome Sequence of Fonticula alba ATCC 38817.</title>
        <authorList>
            <consortium name="The Broad Institute Genomics Platform"/>
            <person name="Russ C."/>
            <person name="Cuomo C."/>
            <person name="Burger G."/>
            <person name="Gray M.W."/>
            <person name="Holland P.W.H."/>
            <person name="King N."/>
            <person name="Lang F.B.F."/>
            <person name="Roger A.J."/>
            <person name="Ruiz-Trillo I."/>
            <person name="Brown M."/>
            <person name="Walker B."/>
            <person name="Young S."/>
            <person name="Zeng Q."/>
            <person name="Gargeya S."/>
            <person name="Fitzgerald M."/>
            <person name="Haas B."/>
            <person name="Abouelleil A."/>
            <person name="Allen A.W."/>
            <person name="Alvarado L."/>
            <person name="Arachchi H.M."/>
            <person name="Berlin A.M."/>
            <person name="Chapman S.B."/>
            <person name="Gainer-Dewar J."/>
            <person name="Goldberg J."/>
            <person name="Griggs A."/>
            <person name="Gujja S."/>
            <person name="Hansen M."/>
            <person name="Howarth C."/>
            <person name="Imamovic A."/>
            <person name="Ireland A."/>
            <person name="Larimer J."/>
            <person name="McCowan C."/>
            <person name="Murphy C."/>
            <person name="Pearson M."/>
            <person name="Poon T.W."/>
            <person name="Priest M."/>
            <person name="Roberts A."/>
            <person name="Saif S."/>
            <person name="Shea T."/>
            <person name="Sisk P."/>
            <person name="Sykes S."/>
            <person name="Wortman J."/>
            <person name="Nusbaum C."/>
            <person name="Birren B."/>
        </authorList>
    </citation>
    <scope>NUCLEOTIDE SEQUENCE [LARGE SCALE GENOMIC DNA]</scope>
    <source>
        <strain evidence="6">ATCC 38817</strain>
    </source>
</reference>
<comment type="similarity">
    <text evidence="4">Belongs to the TBCB family.</text>
</comment>
<dbReference type="Gene3D" id="2.30.30.190">
    <property type="entry name" value="CAP Gly-rich-like domain"/>
    <property type="match status" value="1"/>
</dbReference>
<dbReference type="InterPro" id="IPR000626">
    <property type="entry name" value="Ubiquitin-like_dom"/>
</dbReference>
<dbReference type="Proteomes" id="UP000030693">
    <property type="component" value="Unassembled WGS sequence"/>
</dbReference>
<evidence type="ECO:0000256" key="2">
    <source>
        <dbReference type="ARBA" id="ARBA00022490"/>
    </source>
</evidence>
<dbReference type="InterPro" id="IPR045172">
    <property type="entry name" value="TBCB_Ubl"/>
</dbReference>
<evidence type="ECO:0000313" key="6">
    <source>
        <dbReference type="EMBL" id="KCV67878.1"/>
    </source>
</evidence>
<proteinExistence type="inferred from homology"/>
<comment type="subcellular location">
    <subcellularLocation>
        <location evidence="1">Cytoplasm</location>
    </subcellularLocation>
</comment>
<dbReference type="Pfam" id="PF01302">
    <property type="entry name" value="CAP_GLY"/>
    <property type="match status" value="1"/>
</dbReference>
<dbReference type="GO" id="GO:0007023">
    <property type="term" value="P:post-chaperonin tubulin folding pathway"/>
    <property type="evidence" value="ECO:0007669"/>
    <property type="project" value="InterPro"/>
</dbReference>
<dbReference type="STRING" id="691883.A0A058Z1S1"/>
<protein>
    <recommendedName>
        <fullName evidence="5">CAP-Gly domain-containing protein</fullName>
    </recommendedName>
</protein>
<keyword evidence="3" id="KW-0143">Chaperone</keyword>
<evidence type="ECO:0000256" key="3">
    <source>
        <dbReference type="ARBA" id="ARBA00023186"/>
    </source>
</evidence>
<dbReference type="GeneID" id="20530332"/>
<dbReference type="Gene3D" id="3.10.20.90">
    <property type="entry name" value="Phosphatidylinositol 3-kinase Catalytic Subunit, Chain A, domain 1"/>
    <property type="match status" value="1"/>
</dbReference>
<dbReference type="InterPro" id="IPR036859">
    <property type="entry name" value="CAP-Gly_dom_sf"/>
</dbReference>